<reference evidence="1" key="1">
    <citation type="journal article" date="2017" name="Mycologia">
        <title>Fusarium algeriense, sp. nov., a novel toxigenic crown rot pathogen of durum wheat from Algeria is nested in the Fusarium burgessii species complex.</title>
        <authorList>
            <person name="Laraba I."/>
            <person name="Keddad A."/>
            <person name="Boureghda H."/>
            <person name="Abdallah N."/>
            <person name="Vaughan M.M."/>
            <person name="Proctor R.H."/>
            <person name="Busman M."/>
            <person name="O'Donnell K."/>
        </authorList>
    </citation>
    <scope>NUCLEOTIDE SEQUENCE</scope>
    <source>
        <strain evidence="1">NRRL 25174</strain>
    </source>
</reference>
<sequence>MNAKQLSAIANVIFFDLHFGEHKARNLRQSTAGEMEANAEDEQRVQCLQEYVGIWADTVFMDYRRSDTVQYLTEPYIRVEIPIIESVGPLNKFLAGLFTPGYTNKESKEVVRAIPNRRKTKRLWAKVFHQHKKKTAQLEYGTLYRRKLGPKSVRHLRLGEARILKTSILSEKNI</sequence>
<dbReference type="Proteomes" id="UP000730481">
    <property type="component" value="Unassembled WGS sequence"/>
</dbReference>
<gene>
    <name evidence="1" type="ORF">FBEOM_608</name>
</gene>
<organism evidence="1 2">
    <name type="scientific">Fusarium beomiforme</name>
    <dbReference type="NCBI Taxonomy" id="44412"/>
    <lineage>
        <taxon>Eukaryota</taxon>
        <taxon>Fungi</taxon>
        <taxon>Dikarya</taxon>
        <taxon>Ascomycota</taxon>
        <taxon>Pezizomycotina</taxon>
        <taxon>Sordariomycetes</taxon>
        <taxon>Hypocreomycetidae</taxon>
        <taxon>Hypocreales</taxon>
        <taxon>Nectriaceae</taxon>
        <taxon>Fusarium</taxon>
        <taxon>Fusarium burgessii species complex</taxon>
    </lineage>
</organism>
<reference evidence="1" key="2">
    <citation type="submission" date="2020-02" db="EMBL/GenBank/DDBJ databases">
        <title>Identification and distribution of gene clusters putatively required for synthesis of sphingolipid metabolism inhibitors in phylogenetically diverse species of the filamentous fungus Fusarium.</title>
        <authorList>
            <person name="Kim H.-S."/>
            <person name="Busman M."/>
            <person name="Brown D.W."/>
            <person name="Divon H."/>
            <person name="Uhlig S."/>
            <person name="Proctor R.H."/>
        </authorList>
    </citation>
    <scope>NUCLEOTIDE SEQUENCE</scope>
    <source>
        <strain evidence="1">NRRL 25174</strain>
    </source>
</reference>
<comment type="caution">
    <text evidence="1">The sequence shown here is derived from an EMBL/GenBank/DDBJ whole genome shotgun (WGS) entry which is preliminary data.</text>
</comment>
<dbReference type="AlphaFoldDB" id="A0A9P5AVE7"/>
<evidence type="ECO:0000313" key="2">
    <source>
        <dbReference type="Proteomes" id="UP000730481"/>
    </source>
</evidence>
<protein>
    <submittedName>
        <fullName evidence="1">Uncharacterized protein</fullName>
    </submittedName>
</protein>
<dbReference type="EMBL" id="PVQB02000026">
    <property type="protein sequence ID" value="KAF4345499.1"/>
    <property type="molecule type" value="Genomic_DNA"/>
</dbReference>
<proteinExistence type="predicted"/>
<keyword evidence="2" id="KW-1185">Reference proteome</keyword>
<accession>A0A9P5AVE7</accession>
<name>A0A9P5AVE7_9HYPO</name>
<evidence type="ECO:0000313" key="1">
    <source>
        <dbReference type="EMBL" id="KAF4345499.1"/>
    </source>
</evidence>
<dbReference type="OrthoDB" id="10597022at2759"/>